<organism evidence="1 2">
    <name type="scientific">Oryza rufipogon</name>
    <name type="common">Brownbeard rice</name>
    <name type="synonym">Asian wild rice</name>
    <dbReference type="NCBI Taxonomy" id="4529"/>
    <lineage>
        <taxon>Eukaryota</taxon>
        <taxon>Viridiplantae</taxon>
        <taxon>Streptophyta</taxon>
        <taxon>Embryophyta</taxon>
        <taxon>Tracheophyta</taxon>
        <taxon>Spermatophyta</taxon>
        <taxon>Magnoliopsida</taxon>
        <taxon>Liliopsida</taxon>
        <taxon>Poales</taxon>
        <taxon>Poaceae</taxon>
        <taxon>BOP clade</taxon>
        <taxon>Oryzoideae</taxon>
        <taxon>Oryzeae</taxon>
        <taxon>Oryzinae</taxon>
        <taxon>Oryza</taxon>
    </lineage>
</organism>
<name>A0A0E0QE02_ORYRU</name>
<reference evidence="2" key="1">
    <citation type="submission" date="2013-06" db="EMBL/GenBank/DDBJ databases">
        <authorList>
            <person name="Zhao Q."/>
        </authorList>
    </citation>
    <scope>NUCLEOTIDE SEQUENCE</scope>
    <source>
        <strain evidence="2">cv. W1943</strain>
    </source>
</reference>
<dbReference type="Gramene" id="ORUFI08G02320.1">
    <property type="protein sequence ID" value="ORUFI08G02320.1"/>
    <property type="gene ID" value="ORUFI08G02320"/>
</dbReference>
<dbReference type="AlphaFoldDB" id="A0A0E0QE02"/>
<accession>A0A0E0QE02</accession>
<dbReference type="EnsemblPlants" id="ORUFI08G02320.1">
    <property type="protein sequence ID" value="ORUFI08G02320.1"/>
    <property type="gene ID" value="ORUFI08G02320"/>
</dbReference>
<evidence type="ECO:0000313" key="2">
    <source>
        <dbReference type="Proteomes" id="UP000008022"/>
    </source>
</evidence>
<protein>
    <submittedName>
        <fullName evidence="1">Uncharacterized protein</fullName>
    </submittedName>
</protein>
<keyword evidence="2" id="KW-1185">Reference proteome</keyword>
<dbReference type="Proteomes" id="UP000008022">
    <property type="component" value="Unassembled WGS sequence"/>
</dbReference>
<evidence type="ECO:0000313" key="1">
    <source>
        <dbReference type="EnsemblPlants" id="ORUFI08G02320.1"/>
    </source>
</evidence>
<sequence length="101" mass="11346">MDEDVIFLLSITSPMKTDRLEVVFAVDVRKGMLQGLAKLDVRPKNLAIMEEPLTLTGPNNRVLGALDRIELHLKIRDDGGVDQDFCEKPRTQCISYNFLGS</sequence>
<dbReference type="HOGENOM" id="CLU_2296331_0_0_1"/>
<proteinExistence type="predicted"/>
<reference evidence="1" key="2">
    <citation type="submission" date="2015-06" db="UniProtKB">
        <authorList>
            <consortium name="EnsemblPlants"/>
        </authorList>
    </citation>
    <scope>IDENTIFICATION</scope>
</reference>